<dbReference type="NCBIfam" id="TIGR02436">
    <property type="entry name" value="four helix bundle protein"/>
    <property type="match status" value="1"/>
</dbReference>
<dbReference type="InterPro" id="IPR012657">
    <property type="entry name" value="23S_rRNA-intervening_sequence"/>
</dbReference>
<evidence type="ECO:0000313" key="1">
    <source>
        <dbReference type="EMBL" id="KKQ73911.1"/>
    </source>
</evidence>
<comment type="caution">
    <text evidence="1">The sequence shown here is derived from an EMBL/GenBank/DDBJ whole genome shotgun (WGS) entry which is preliminary data.</text>
</comment>
<protein>
    <recommendedName>
        <fullName evidence="3">S23 ribosomal protein</fullName>
    </recommendedName>
</protein>
<gene>
    <name evidence="1" type="ORF">US96_C0047G0002</name>
</gene>
<name>A0A0G0N9W2_9BACT</name>
<reference evidence="1 2" key="1">
    <citation type="journal article" date="2015" name="Nature">
        <title>rRNA introns, odd ribosomes, and small enigmatic genomes across a large radiation of phyla.</title>
        <authorList>
            <person name="Brown C.T."/>
            <person name="Hug L.A."/>
            <person name="Thomas B.C."/>
            <person name="Sharon I."/>
            <person name="Castelle C.J."/>
            <person name="Singh A."/>
            <person name="Wilkins M.J."/>
            <person name="Williams K.H."/>
            <person name="Banfield J.F."/>
        </authorList>
    </citation>
    <scope>NUCLEOTIDE SEQUENCE [LARGE SCALE GENOMIC DNA]</scope>
</reference>
<accession>A0A0G0N9W2</accession>
<dbReference type="Pfam" id="PF05635">
    <property type="entry name" value="23S_rRNA_IVP"/>
    <property type="match status" value="1"/>
</dbReference>
<evidence type="ECO:0000313" key="2">
    <source>
        <dbReference type="Proteomes" id="UP000034181"/>
    </source>
</evidence>
<evidence type="ECO:0008006" key="3">
    <source>
        <dbReference type="Google" id="ProtNLM"/>
    </source>
</evidence>
<sequence length="128" mass="15138">MVKMVKNFLKPEQINAYGVANELSDFIWNLVSKWNWFSKKTIGIQYVTAIDSIAGNIAEGFGRFHKKDKEKFYYNARGSLFESIHWTQKSKKRNLINQKDYTYIASELDKLPREINWLIKITEVKLKK</sequence>
<dbReference type="SUPFAM" id="SSF158446">
    <property type="entry name" value="IVS-encoded protein-like"/>
    <property type="match status" value="1"/>
</dbReference>
<dbReference type="AlphaFoldDB" id="A0A0G0N9W2"/>
<dbReference type="Gene3D" id="1.20.1440.60">
    <property type="entry name" value="23S rRNA-intervening sequence"/>
    <property type="match status" value="1"/>
</dbReference>
<organism evidence="1 2">
    <name type="scientific">Candidatus Woesebacteria bacterium GW2011_GWB1_38_5b</name>
    <dbReference type="NCBI Taxonomy" id="1618569"/>
    <lineage>
        <taxon>Bacteria</taxon>
        <taxon>Candidatus Woeseibacteriota</taxon>
    </lineage>
</organism>
<dbReference type="InterPro" id="IPR036583">
    <property type="entry name" value="23S_rRNA_IVS_sf"/>
</dbReference>
<proteinExistence type="predicted"/>
<dbReference type="Proteomes" id="UP000034181">
    <property type="component" value="Unassembled WGS sequence"/>
</dbReference>
<dbReference type="EMBL" id="LBUZ01000047">
    <property type="protein sequence ID" value="KKQ73911.1"/>
    <property type="molecule type" value="Genomic_DNA"/>
</dbReference>